<feature type="transmembrane region" description="Helical" evidence="1">
    <location>
        <begin position="48"/>
        <end position="68"/>
    </location>
</feature>
<keyword evidence="1" id="KW-0472">Membrane</keyword>
<dbReference type="Proteomes" id="UP000181936">
    <property type="component" value="Chromosome"/>
</dbReference>
<protein>
    <submittedName>
        <fullName evidence="2">Uncharacterized protein</fullName>
    </submittedName>
</protein>
<sequence>MKKLISFLFGNSDTESKVLIFYYRFGIAFYFLGLILLLFQAIATGEWFPLMFGAILYPILFRVNYLFIKKFNTNKGEKRFKKRYILIPVGIVLIINVIIFAVILLSPGGNVSINASKTYVDGDVSVSIGSLKGNHEVEVLDVTRGGLFSIPYDASVKEGTFTLLIVSADDQDKPVWSEEISATKNDVMEFEVDEGEYKILLETEEAKNITLNVQLNQIN</sequence>
<dbReference type="EMBL" id="CP016020">
    <property type="protein sequence ID" value="APH04956.1"/>
    <property type="molecule type" value="Genomic_DNA"/>
</dbReference>
<accession>A0A1L3MRJ5</accession>
<feature type="transmembrane region" description="Helical" evidence="1">
    <location>
        <begin position="84"/>
        <end position="105"/>
    </location>
</feature>
<reference evidence="2 3" key="1">
    <citation type="journal article" date="2016" name="Sci. Rep.">
        <title>Complete genome sequence and transcriptomic analysis of a novel marine strain Bacillus weihaiensis reveals the mechanism of brown algae degradation.</title>
        <authorList>
            <person name="Zhu Y."/>
            <person name="Chen P."/>
            <person name="Bao Y."/>
            <person name="Men Y."/>
            <person name="Zeng Y."/>
            <person name="Yang J."/>
            <person name="Sun J."/>
            <person name="Sun Y."/>
        </authorList>
    </citation>
    <scope>NUCLEOTIDE SEQUENCE [LARGE SCALE GENOMIC DNA]</scope>
    <source>
        <strain evidence="2 3">Alg07</strain>
    </source>
</reference>
<feature type="transmembrane region" description="Helical" evidence="1">
    <location>
        <begin position="21"/>
        <end position="42"/>
    </location>
</feature>
<dbReference type="KEGG" id="bwh:A9C19_09445"/>
<dbReference type="RefSeq" id="WP_072579749.1">
    <property type="nucleotide sequence ID" value="NZ_CP016020.1"/>
</dbReference>
<evidence type="ECO:0000313" key="3">
    <source>
        <dbReference type="Proteomes" id="UP000181936"/>
    </source>
</evidence>
<keyword evidence="1" id="KW-0812">Transmembrane</keyword>
<dbReference type="AlphaFoldDB" id="A0A1L3MRJ5"/>
<dbReference type="OrthoDB" id="2942332at2"/>
<keyword evidence="3" id="KW-1185">Reference proteome</keyword>
<organism evidence="2 3">
    <name type="scientific">Bacillus weihaiensis</name>
    <dbReference type="NCBI Taxonomy" id="1547283"/>
    <lineage>
        <taxon>Bacteria</taxon>
        <taxon>Bacillati</taxon>
        <taxon>Bacillota</taxon>
        <taxon>Bacilli</taxon>
        <taxon>Bacillales</taxon>
        <taxon>Bacillaceae</taxon>
        <taxon>Bacillus</taxon>
    </lineage>
</organism>
<gene>
    <name evidence="2" type="ORF">A9C19_09445</name>
</gene>
<keyword evidence="1" id="KW-1133">Transmembrane helix</keyword>
<name>A0A1L3MRJ5_9BACI</name>
<dbReference type="STRING" id="1547283.A9C19_09445"/>
<evidence type="ECO:0000256" key="1">
    <source>
        <dbReference type="SAM" id="Phobius"/>
    </source>
</evidence>
<evidence type="ECO:0000313" key="2">
    <source>
        <dbReference type="EMBL" id="APH04956.1"/>
    </source>
</evidence>
<proteinExistence type="predicted"/>